<proteinExistence type="predicted"/>
<dbReference type="AlphaFoldDB" id="A0AAE0A594"/>
<gene>
    <name evidence="2" type="ORF">Dsin_018276</name>
</gene>
<keyword evidence="3" id="KW-1185">Reference proteome</keyword>
<sequence>MHFSQTRCQKLLFIGEVLSSVDLQRALDGKVFLDEFDNPLEEKPDSNWISVYNSFNGLFCISSKSRVCFVYNPSRRESKKIPDSKPFHHEEILSGFGYVESIEDYKFIKVVMENTVHVFSLRKQFLENCSS</sequence>
<dbReference type="Proteomes" id="UP001281410">
    <property type="component" value="Unassembled WGS sequence"/>
</dbReference>
<feature type="domain" description="F-box associated beta-propeller type 3" evidence="1">
    <location>
        <begin position="45"/>
        <end position="124"/>
    </location>
</feature>
<evidence type="ECO:0000259" key="1">
    <source>
        <dbReference type="Pfam" id="PF08268"/>
    </source>
</evidence>
<dbReference type="InterPro" id="IPR013187">
    <property type="entry name" value="F-box-assoc_dom_typ3"/>
</dbReference>
<evidence type="ECO:0000313" key="3">
    <source>
        <dbReference type="Proteomes" id="UP001281410"/>
    </source>
</evidence>
<dbReference type="Pfam" id="PF08268">
    <property type="entry name" value="FBA_3"/>
    <property type="match status" value="1"/>
</dbReference>
<reference evidence="2" key="1">
    <citation type="journal article" date="2023" name="Plant J.">
        <title>Genome sequences and population genomics provide insights into the demographic history, inbreeding, and mutation load of two 'living fossil' tree species of Dipteronia.</title>
        <authorList>
            <person name="Feng Y."/>
            <person name="Comes H.P."/>
            <person name="Chen J."/>
            <person name="Zhu S."/>
            <person name="Lu R."/>
            <person name="Zhang X."/>
            <person name="Li P."/>
            <person name="Qiu J."/>
            <person name="Olsen K.M."/>
            <person name="Qiu Y."/>
        </authorList>
    </citation>
    <scope>NUCLEOTIDE SEQUENCE</scope>
    <source>
        <strain evidence="2">NBL</strain>
    </source>
</reference>
<comment type="caution">
    <text evidence="2">The sequence shown here is derived from an EMBL/GenBank/DDBJ whole genome shotgun (WGS) entry which is preliminary data.</text>
</comment>
<name>A0AAE0A594_9ROSI</name>
<dbReference type="EMBL" id="JANJYJ010000006">
    <property type="protein sequence ID" value="KAK3204230.1"/>
    <property type="molecule type" value="Genomic_DNA"/>
</dbReference>
<accession>A0AAE0A594</accession>
<protein>
    <recommendedName>
        <fullName evidence="1">F-box associated beta-propeller type 3 domain-containing protein</fullName>
    </recommendedName>
</protein>
<evidence type="ECO:0000313" key="2">
    <source>
        <dbReference type="EMBL" id="KAK3204230.1"/>
    </source>
</evidence>
<organism evidence="2 3">
    <name type="scientific">Dipteronia sinensis</name>
    <dbReference type="NCBI Taxonomy" id="43782"/>
    <lineage>
        <taxon>Eukaryota</taxon>
        <taxon>Viridiplantae</taxon>
        <taxon>Streptophyta</taxon>
        <taxon>Embryophyta</taxon>
        <taxon>Tracheophyta</taxon>
        <taxon>Spermatophyta</taxon>
        <taxon>Magnoliopsida</taxon>
        <taxon>eudicotyledons</taxon>
        <taxon>Gunneridae</taxon>
        <taxon>Pentapetalae</taxon>
        <taxon>rosids</taxon>
        <taxon>malvids</taxon>
        <taxon>Sapindales</taxon>
        <taxon>Sapindaceae</taxon>
        <taxon>Hippocastanoideae</taxon>
        <taxon>Acereae</taxon>
        <taxon>Dipteronia</taxon>
    </lineage>
</organism>